<evidence type="ECO:0000259" key="1">
    <source>
        <dbReference type="Pfam" id="PF14309"/>
    </source>
</evidence>
<dbReference type="PANTHER" id="PTHR21726:SF61">
    <property type="entry name" value="DNAA INITIATOR-ASSOCIATING PROTEIN"/>
    <property type="match status" value="1"/>
</dbReference>
<dbReference type="HOGENOM" id="CLU_1513198_0_0_1"/>
<keyword evidence="3" id="KW-1185">Reference proteome</keyword>
<gene>
    <name evidence="2" type="ordered locus">VIT_04s0069g00250</name>
</gene>
<dbReference type="AlphaFoldDB" id="F6H9E4"/>
<dbReference type="Pfam" id="PF14309">
    <property type="entry name" value="DUF4378"/>
    <property type="match status" value="1"/>
</dbReference>
<sequence length="178" mass="21293">MSNPHRKKEMLIIDDIRQIKRLNILYLGHWIRYCKSNMCLMSRLMIFSSIYKRSSVTKFDNFPGFVDNTKGCKQLTGFLFDSMIEYLDTKYYMRSDSGCKTWTRLLWWMNGKKLIKLVVEEVRRWADLAGRVSNEVIEWEMSHSLRKWTDFEIKELCKSLQKTMSRSSMPTNMVTPME</sequence>
<dbReference type="Proteomes" id="UP000009183">
    <property type="component" value="Chromosome 4"/>
</dbReference>
<evidence type="ECO:0000313" key="2">
    <source>
        <dbReference type="EMBL" id="CCB48837.1"/>
    </source>
</evidence>
<feature type="domain" description="DUF4378" evidence="1">
    <location>
        <begin position="70"/>
        <end position="153"/>
    </location>
</feature>
<organism evidence="2 3">
    <name type="scientific">Vitis vinifera</name>
    <name type="common">Grape</name>
    <dbReference type="NCBI Taxonomy" id="29760"/>
    <lineage>
        <taxon>Eukaryota</taxon>
        <taxon>Viridiplantae</taxon>
        <taxon>Streptophyta</taxon>
        <taxon>Embryophyta</taxon>
        <taxon>Tracheophyta</taxon>
        <taxon>Spermatophyta</taxon>
        <taxon>Magnoliopsida</taxon>
        <taxon>eudicotyledons</taxon>
        <taxon>Gunneridae</taxon>
        <taxon>Pentapetalae</taxon>
        <taxon>rosids</taxon>
        <taxon>Vitales</taxon>
        <taxon>Vitaceae</taxon>
        <taxon>Viteae</taxon>
        <taxon>Vitis</taxon>
    </lineage>
</organism>
<dbReference type="InParanoid" id="F6H9E4"/>
<dbReference type="EMBL" id="FN595500">
    <property type="protein sequence ID" value="CCB48837.1"/>
    <property type="molecule type" value="Genomic_DNA"/>
</dbReference>
<dbReference type="InterPro" id="IPR025486">
    <property type="entry name" value="DUF4378"/>
</dbReference>
<protein>
    <recommendedName>
        <fullName evidence="1">DUF4378 domain-containing protein</fullName>
    </recommendedName>
</protein>
<evidence type="ECO:0000313" key="3">
    <source>
        <dbReference type="Proteomes" id="UP000009183"/>
    </source>
</evidence>
<dbReference type="PaxDb" id="29760-VIT_04s0069g00250.t01"/>
<accession>F6H9E4</accession>
<dbReference type="OrthoDB" id="1697060at2759"/>
<reference evidence="3" key="1">
    <citation type="journal article" date="2007" name="Nature">
        <title>The grapevine genome sequence suggests ancestral hexaploidization in major angiosperm phyla.</title>
        <authorList>
            <consortium name="The French-Italian Public Consortium for Grapevine Genome Characterization."/>
            <person name="Jaillon O."/>
            <person name="Aury J.-M."/>
            <person name="Noel B."/>
            <person name="Policriti A."/>
            <person name="Clepet C."/>
            <person name="Casagrande A."/>
            <person name="Choisne N."/>
            <person name="Aubourg S."/>
            <person name="Vitulo N."/>
            <person name="Jubin C."/>
            <person name="Vezzi A."/>
            <person name="Legeai F."/>
            <person name="Hugueney P."/>
            <person name="Dasilva C."/>
            <person name="Horner D."/>
            <person name="Mica E."/>
            <person name="Jublot D."/>
            <person name="Poulain J."/>
            <person name="Bruyere C."/>
            <person name="Billault A."/>
            <person name="Segurens B."/>
            <person name="Gouyvenoux M."/>
            <person name="Ugarte E."/>
            <person name="Cattonaro F."/>
            <person name="Anthouard V."/>
            <person name="Vico V."/>
            <person name="Del Fabbro C."/>
            <person name="Alaux M."/>
            <person name="Di Gaspero G."/>
            <person name="Dumas V."/>
            <person name="Felice N."/>
            <person name="Paillard S."/>
            <person name="Juman I."/>
            <person name="Moroldo M."/>
            <person name="Scalabrin S."/>
            <person name="Canaguier A."/>
            <person name="Le Clainche I."/>
            <person name="Malacrida G."/>
            <person name="Durand E."/>
            <person name="Pesole G."/>
            <person name="Laucou V."/>
            <person name="Chatelet P."/>
            <person name="Merdinoglu D."/>
            <person name="Delledonne M."/>
            <person name="Pezzotti M."/>
            <person name="Lecharny A."/>
            <person name="Scarpelli C."/>
            <person name="Artiguenave F."/>
            <person name="Pe M.E."/>
            <person name="Valle G."/>
            <person name="Morgante M."/>
            <person name="Caboche M."/>
            <person name="Adam-Blondon A.-F."/>
            <person name="Weissenbach J."/>
            <person name="Quetier F."/>
            <person name="Wincker P."/>
        </authorList>
    </citation>
    <scope>NUCLEOTIDE SEQUENCE [LARGE SCALE GENOMIC DNA]</scope>
    <source>
        <strain evidence="3">cv. Pinot noir / PN40024</strain>
    </source>
</reference>
<name>F6H9E4_VITVI</name>
<proteinExistence type="predicted"/>
<dbReference type="PANTHER" id="PTHR21726">
    <property type="entry name" value="PHOSPHATIDYLINOSITOL N-ACETYLGLUCOSAMINYLTRANSFERASE SUBUNIT P DOWN SYNDROME CRITICAL REGION PROTEIN 5 -RELATED"/>
    <property type="match status" value="1"/>
</dbReference>